<dbReference type="EMBL" id="OK040171">
    <property type="protein sequence ID" value="UAV84575.1"/>
    <property type="molecule type" value="Genomic_DNA"/>
</dbReference>
<reference evidence="2" key="1">
    <citation type="submission" date="2021-09" db="EMBL/GenBank/DDBJ databases">
        <authorList>
            <person name="Liu Y."/>
        </authorList>
    </citation>
    <scope>NUCLEOTIDE SEQUENCE</scope>
</reference>
<dbReference type="Pfam" id="PF23876">
    <property type="entry name" value="DUF7230"/>
    <property type="match status" value="1"/>
</dbReference>
<feature type="compositionally biased region" description="Basic residues" evidence="1">
    <location>
        <begin position="35"/>
        <end position="50"/>
    </location>
</feature>
<proteinExistence type="predicted"/>
<sequence length="50" mass="5988">MSGFEGSRFMSNKIRNPLAGPNRRVNVPKVERDRTKYRRKRKHKRSDTND</sequence>
<evidence type="ECO:0000256" key="1">
    <source>
        <dbReference type="SAM" id="MobiDB-lite"/>
    </source>
</evidence>
<evidence type="ECO:0000313" key="3">
    <source>
        <dbReference type="Proteomes" id="UP000827914"/>
    </source>
</evidence>
<evidence type="ECO:0000313" key="2">
    <source>
        <dbReference type="EMBL" id="UAV84575.1"/>
    </source>
</evidence>
<keyword evidence="3" id="KW-1185">Reference proteome</keyword>
<accession>A0AAE8XCC0</accession>
<dbReference type="Proteomes" id="UP000827914">
    <property type="component" value="Segment"/>
</dbReference>
<protein>
    <submittedName>
        <fullName evidence="2">Uncharacterized protein</fullName>
    </submittedName>
</protein>
<organism evidence="2 3">
    <name type="scientific">Pseudomonas phage PHB09</name>
    <dbReference type="NCBI Taxonomy" id="2867265"/>
    <lineage>
        <taxon>Viruses</taxon>
        <taxon>Duplodnaviria</taxon>
        <taxon>Heunggongvirae</taxon>
        <taxon>Uroviricota</taxon>
        <taxon>Caudoviricetes</taxon>
        <taxon>Vandenendeviridae</taxon>
        <taxon>Gorskivirinae</taxon>
        <taxon>Dilongvirus</taxon>
        <taxon>Dilongvirus PHB09</taxon>
    </lineage>
</organism>
<dbReference type="InterPro" id="IPR055654">
    <property type="entry name" value="DUF7230"/>
</dbReference>
<gene>
    <name evidence="2" type="ORF">PHB09_079</name>
</gene>
<feature type="region of interest" description="Disordered" evidence="1">
    <location>
        <begin position="1"/>
        <end position="50"/>
    </location>
</feature>
<name>A0AAE8XCC0_9CAUD</name>